<dbReference type="EMBL" id="CAXLJM020000076">
    <property type="protein sequence ID" value="CAL8129191.1"/>
    <property type="molecule type" value="Genomic_DNA"/>
</dbReference>
<sequence>MDFFAPLINETLVLLDADPFNLYAKKNNETCTVKNTGPSNVVMSEKNKCIYALNLKQPISRHLIVSLSRGCKPHTGFPKDSKHLSIGHCELQHPNDEWDFVQV</sequence>
<name>A0ABP1RJQ5_9HEXA</name>
<accession>A0ABP1RJQ5</accession>
<dbReference type="Proteomes" id="UP001642540">
    <property type="component" value="Unassembled WGS sequence"/>
</dbReference>
<protein>
    <recommendedName>
        <fullName evidence="3">MSP domain-containing protein</fullName>
    </recommendedName>
</protein>
<comment type="caution">
    <text evidence="1">The sequence shown here is derived from an EMBL/GenBank/DDBJ whole genome shotgun (WGS) entry which is preliminary data.</text>
</comment>
<evidence type="ECO:0000313" key="2">
    <source>
        <dbReference type="Proteomes" id="UP001642540"/>
    </source>
</evidence>
<organism evidence="1 2">
    <name type="scientific">Orchesella dallaii</name>
    <dbReference type="NCBI Taxonomy" id="48710"/>
    <lineage>
        <taxon>Eukaryota</taxon>
        <taxon>Metazoa</taxon>
        <taxon>Ecdysozoa</taxon>
        <taxon>Arthropoda</taxon>
        <taxon>Hexapoda</taxon>
        <taxon>Collembola</taxon>
        <taxon>Entomobryomorpha</taxon>
        <taxon>Entomobryoidea</taxon>
        <taxon>Orchesellidae</taxon>
        <taxon>Orchesellinae</taxon>
        <taxon>Orchesella</taxon>
    </lineage>
</organism>
<reference evidence="1 2" key="1">
    <citation type="submission" date="2024-08" db="EMBL/GenBank/DDBJ databases">
        <authorList>
            <person name="Cucini C."/>
            <person name="Frati F."/>
        </authorList>
    </citation>
    <scope>NUCLEOTIDE SEQUENCE [LARGE SCALE GENOMIC DNA]</scope>
</reference>
<evidence type="ECO:0008006" key="3">
    <source>
        <dbReference type="Google" id="ProtNLM"/>
    </source>
</evidence>
<evidence type="ECO:0000313" key="1">
    <source>
        <dbReference type="EMBL" id="CAL8129191.1"/>
    </source>
</evidence>
<gene>
    <name evidence="1" type="ORF">ODALV1_LOCUS22954</name>
</gene>
<keyword evidence="2" id="KW-1185">Reference proteome</keyword>
<proteinExistence type="predicted"/>